<dbReference type="Gene3D" id="1.10.4030.10">
    <property type="entry name" value="Porin chaperone SurA, peptide-binding domain"/>
    <property type="match status" value="1"/>
</dbReference>
<dbReference type="Proteomes" id="UP001142610">
    <property type="component" value="Unassembled WGS sequence"/>
</dbReference>
<dbReference type="InterPro" id="IPR046357">
    <property type="entry name" value="PPIase_dom_sf"/>
</dbReference>
<evidence type="ECO:0000256" key="5">
    <source>
        <dbReference type="PROSITE-ProRule" id="PRU00278"/>
    </source>
</evidence>
<evidence type="ECO:0000256" key="1">
    <source>
        <dbReference type="ARBA" id="ARBA00018370"/>
    </source>
</evidence>
<evidence type="ECO:0000256" key="6">
    <source>
        <dbReference type="SAM" id="SignalP"/>
    </source>
</evidence>
<comment type="caution">
    <text evidence="8">The sequence shown here is derived from an EMBL/GenBank/DDBJ whole genome shotgun (WGS) entry which is preliminary data.</text>
</comment>
<dbReference type="GO" id="GO:0003755">
    <property type="term" value="F:peptidyl-prolyl cis-trans isomerase activity"/>
    <property type="evidence" value="ECO:0007669"/>
    <property type="project" value="UniProtKB-KW"/>
</dbReference>
<evidence type="ECO:0000256" key="3">
    <source>
        <dbReference type="ARBA" id="ARBA00030642"/>
    </source>
</evidence>
<evidence type="ECO:0000259" key="7">
    <source>
        <dbReference type="PROSITE" id="PS50198"/>
    </source>
</evidence>
<dbReference type="InterPro" id="IPR050280">
    <property type="entry name" value="OMP_Chaperone_SurA"/>
</dbReference>
<sequence length="425" mass="47304">MRRLFAGLLAASASAMAMAVAQDDQTMGDAVAATVNDKPISTFDVQQRLLLLLVTSGGGIPEGAERQFQEQALRDLIEEELKRQEVEEFGIQVPDEEVLSELARIAASGGGTIDSLARDLQASGIAIEKLQDKIRVDNAWETLIRGRYRSRVNITEGEIDDMLSDMRAEQSAEQYLLSEICLPVNDEGERERIYNVGMQMLGQMQQGVPFQALAQQFSVCPSAARGGDLGWTRLPEVEEPVAEVIEQLSEGNVSTPIEVENGQILKLIAMRSKREAAEKGDPSYELAYAAVPKGMYSRREAEEKLSRLPLTNACNSDGLSVDLGQGIGVELIQMVPISVVREPFQDTLLDMKRGDISPLLESTDNYHMVYVCEMDEGMGLPRRRVVRSKLMGNQFQLLSRRYLRDVERDSDVDIRLFRDEPMQES</sequence>
<dbReference type="PANTHER" id="PTHR47637">
    <property type="entry name" value="CHAPERONE SURA"/>
    <property type="match status" value="1"/>
</dbReference>
<dbReference type="AlphaFoldDB" id="A0A9X2LBR1"/>
<dbReference type="SUPFAM" id="SSF54534">
    <property type="entry name" value="FKBP-like"/>
    <property type="match status" value="1"/>
</dbReference>
<dbReference type="SUPFAM" id="SSF109998">
    <property type="entry name" value="Triger factor/SurA peptide-binding domain-like"/>
    <property type="match status" value="1"/>
</dbReference>
<feature type="domain" description="PpiC" evidence="7">
    <location>
        <begin position="172"/>
        <end position="262"/>
    </location>
</feature>
<evidence type="ECO:0000313" key="8">
    <source>
        <dbReference type="EMBL" id="MCQ8186549.1"/>
    </source>
</evidence>
<feature type="signal peptide" evidence="6">
    <location>
        <begin position="1"/>
        <end position="21"/>
    </location>
</feature>
<dbReference type="EMBL" id="JANIBC010000021">
    <property type="protein sequence ID" value="MCQ8186549.1"/>
    <property type="molecule type" value="Genomic_DNA"/>
</dbReference>
<keyword evidence="5 8" id="KW-0413">Isomerase</keyword>
<name>A0A9X2LBR1_9PROT</name>
<gene>
    <name evidence="8" type="ORF">NOG11_14295</name>
</gene>
<dbReference type="PROSITE" id="PS50198">
    <property type="entry name" value="PPIC_PPIASE_2"/>
    <property type="match status" value="1"/>
</dbReference>
<keyword evidence="5" id="KW-0697">Rotamase</keyword>
<evidence type="ECO:0000256" key="2">
    <source>
        <dbReference type="ARBA" id="ARBA00022729"/>
    </source>
</evidence>
<dbReference type="PANTHER" id="PTHR47637:SF1">
    <property type="entry name" value="CHAPERONE SURA"/>
    <property type="match status" value="1"/>
</dbReference>
<accession>A0A9X2LBR1</accession>
<dbReference type="Pfam" id="PF00639">
    <property type="entry name" value="Rotamase"/>
    <property type="match status" value="1"/>
</dbReference>
<organism evidence="8 9">
    <name type="scientific">Parvularcula maris</name>
    <dbReference type="NCBI Taxonomy" id="2965077"/>
    <lineage>
        <taxon>Bacteria</taxon>
        <taxon>Pseudomonadati</taxon>
        <taxon>Pseudomonadota</taxon>
        <taxon>Alphaproteobacteria</taxon>
        <taxon>Parvularculales</taxon>
        <taxon>Parvularculaceae</taxon>
        <taxon>Parvularcula</taxon>
    </lineage>
</organism>
<dbReference type="InterPro" id="IPR000297">
    <property type="entry name" value="PPIase_PpiC"/>
</dbReference>
<dbReference type="Gene3D" id="3.10.50.40">
    <property type="match status" value="1"/>
</dbReference>
<dbReference type="Pfam" id="PF13624">
    <property type="entry name" value="SurA_N_3"/>
    <property type="match status" value="1"/>
</dbReference>
<protein>
    <recommendedName>
        <fullName evidence="1">Parvulin-like PPIase</fullName>
    </recommendedName>
    <alternativeName>
        <fullName evidence="3">Peptidyl-prolyl cis-trans isomerase plp</fullName>
    </alternativeName>
    <alternativeName>
        <fullName evidence="4">Rotamase plp</fullName>
    </alternativeName>
</protein>
<keyword evidence="9" id="KW-1185">Reference proteome</keyword>
<keyword evidence="2 6" id="KW-0732">Signal</keyword>
<feature type="chain" id="PRO_5040891436" description="Parvulin-like PPIase" evidence="6">
    <location>
        <begin position="22"/>
        <end position="425"/>
    </location>
</feature>
<evidence type="ECO:0000256" key="4">
    <source>
        <dbReference type="ARBA" id="ARBA00031484"/>
    </source>
</evidence>
<evidence type="ECO:0000313" key="9">
    <source>
        <dbReference type="Proteomes" id="UP001142610"/>
    </source>
</evidence>
<reference evidence="8" key="1">
    <citation type="submission" date="2022-07" db="EMBL/GenBank/DDBJ databases">
        <title>Parvularcula maris sp. nov., an algicidal bacterium isolated from seawater.</title>
        <authorList>
            <person name="Li F."/>
        </authorList>
    </citation>
    <scope>NUCLEOTIDE SEQUENCE</scope>
    <source>
        <strain evidence="8">BGMRC 0090</strain>
    </source>
</reference>
<dbReference type="RefSeq" id="WP_256620482.1">
    <property type="nucleotide sequence ID" value="NZ_JANIBC010000021.1"/>
</dbReference>
<proteinExistence type="predicted"/>
<dbReference type="InterPro" id="IPR027304">
    <property type="entry name" value="Trigger_fact/SurA_dom_sf"/>
</dbReference>